<gene>
    <name evidence="1" type="ORF">FJQ89_06895</name>
</gene>
<dbReference type="Proteomes" id="UP000316665">
    <property type="component" value="Chromosome"/>
</dbReference>
<dbReference type="KEGG" id="jas:FJQ89_06895"/>
<accession>A0A4Y6RBC7</accession>
<sequence>MKFINIARIGFIALNISACADFYPSLNGLLKIDTDIAAPSHIRPGNIYPDRISATTYSRESGCTVLPIHKSKVDVDTLYGRAMARFGFKSPEQITFYRKMVDRTYLVDQGYKHVKQSGAFYHLAQTVSSGTPGKSGAMWLELSFSKSGSGSDVTAEFCIDPDDPVMSSDNIRQHISARIQEIFGT</sequence>
<evidence type="ECO:0000313" key="2">
    <source>
        <dbReference type="Proteomes" id="UP000316665"/>
    </source>
</evidence>
<protein>
    <submittedName>
        <fullName evidence="1">Uncharacterized protein</fullName>
    </submittedName>
</protein>
<dbReference type="AlphaFoldDB" id="A0A4Y6RBC7"/>
<dbReference type="OrthoDB" id="9179065at2"/>
<organism evidence="1 2">
    <name type="scientific">Janthinobacterium tructae</name>
    <dbReference type="NCBI Taxonomy" id="2590869"/>
    <lineage>
        <taxon>Bacteria</taxon>
        <taxon>Pseudomonadati</taxon>
        <taxon>Pseudomonadota</taxon>
        <taxon>Betaproteobacteria</taxon>
        <taxon>Burkholderiales</taxon>
        <taxon>Oxalobacteraceae</taxon>
        <taxon>Janthinobacterium</taxon>
    </lineage>
</organism>
<reference evidence="1 2" key="1">
    <citation type="submission" date="2019-06" db="EMBL/GenBank/DDBJ databases">
        <title>Complete genome sequence of Janthinobacterium sp. SNU WT3 isolated from diseased rainbow trout.</title>
        <authorList>
            <person name="Oh W.T."/>
            <person name="Park S.C."/>
        </authorList>
    </citation>
    <scope>NUCLEOTIDE SEQUENCE [LARGE SCALE GENOMIC DNA]</scope>
    <source>
        <strain evidence="1 2">SNU WT3</strain>
    </source>
</reference>
<name>A0A4Y6RBC7_9BURK</name>
<dbReference type="EMBL" id="CP041185">
    <property type="protein sequence ID" value="QDG70173.1"/>
    <property type="molecule type" value="Genomic_DNA"/>
</dbReference>
<evidence type="ECO:0000313" key="1">
    <source>
        <dbReference type="EMBL" id="QDG70173.1"/>
    </source>
</evidence>
<dbReference type="RefSeq" id="WP_141169605.1">
    <property type="nucleotide sequence ID" value="NZ_CP041185.1"/>
</dbReference>
<keyword evidence="2" id="KW-1185">Reference proteome</keyword>
<proteinExistence type="predicted"/>